<dbReference type="PRINTS" id="PR00080">
    <property type="entry name" value="SDRFAMILY"/>
</dbReference>
<feature type="compositionally biased region" description="Pro residues" evidence="3">
    <location>
        <begin position="1"/>
        <end position="10"/>
    </location>
</feature>
<protein>
    <submittedName>
        <fullName evidence="4">Dehydrogenase</fullName>
    </submittedName>
</protein>
<dbReference type="Proteomes" id="UP000037315">
    <property type="component" value="Unassembled WGS sequence"/>
</dbReference>
<evidence type="ECO:0000256" key="1">
    <source>
        <dbReference type="ARBA" id="ARBA00006484"/>
    </source>
</evidence>
<name>A0A0J8VRE8_9ENTR</name>
<organism evidence="4 5">
    <name type="scientific">Franconibacter pulveris</name>
    <dbReference type="NCBI Taxonomy" id="435910"/>
    <lineage>
        <taxon>Bacteria</taxon>
        <taxon>Pseudomonadati</taxon>
        <taxon>Pseudomonadota</taxon>
        <taxon>Gammaproteobacteria</taxon>
        <taxon>Enterobacterales</taxon>
        <taxon>Enterobacteriaceae</taxon>
        <taxon>Franconibacter</taxon>
    </lineage>
</organism>
<dbReference type="PRINTS" id="PR00081">
    <property type="entry name" value="GDHRDH"/>
</dbReference>
<reference evidence="4 5" key="1">
    <citation type="submission" date="2015-06" db="EMBL/GenBank/DDBJ databases">
        <title>Genome sequencing of Cronobacter sp. strain DJ34 isolated from petroleum contaminated sludge of Duliajan Oil Fields, Assam, India.</title>
        <authorList>
            <person name="Pal S."/>
            <person name="Banerjee T.D."/>
            <person name="Roy A."/>
            <person name="Sar P."/>
            <person name="Kazy S.K."/>
        </authorList>
    </citation>
    <scope>NUCLEOTIDE SEQUENCE [LARGE SCALE GENOMIC DNA]</scope>
    <source>
        <strain evidence="4 5">DJ34</strain>
    </source>
</reference>
<dbReference type="PATRIC" id="fig|1656095.3.peg.554"/>
<dbReference type="PROSITE" id="PS00061">
    <property type="entry name" value="ADH_SHORT"/>
    <property type="match status" value="1"/>
</dbReference>
<dbReference type="AlphaFoldDB" id="A0A0J8VRE8"/>
<keyword evidence="5" id="KW-1185">Reference proteome</keyword>
<evidence type="ECO:0000256" key="2">
    <source>
        <dbReference type="ARBA" id="ARBA00023002"/>
    </source>
</evidence>
<dbReference type="SUPFAM" id="SSF51735">
    <property type="entry name" value="NAD(P)-binding Rossmann-fold domains"/>
    <property type="match status" value="1"/>
</dbReference>
<dbReference type="InterPro" id="IPR020904">
    <property type="entry name" value="Sc_DH/Rdtase_CS"/>
</dbReference>
<dbReference type="NCBIfam" id="NF005559">
    <property type="entry name" value="PRK07231.1"/>
    <property type="match status" value="1"/>
</dbReference>
<dbReference type="STRING" id="1121863.GCA_000621185_03514"/>
<comment type="caution">
    <text evidence="4">The sequence shown here is derived from an EMBL/GenBank/DDBJ whole genome shotgun (WGS) entry which is preliminary data.</text>
</comment>
<keyword evidence="2" id="KW-0560">Oxidoreductase</keyword>
<gene>
    <name evidence="4" type="ORF">ACH50_06255</name>
</gene>
<evidence type="ECO:0000256" key="3">
    <source>
        <dbReference type="SAM" id="MobiDB-lite"/>
    </source>
</evidence>
<dbReference type="InterPro" id="IPR036291">
    <property type="entry name" value="NAD(P)-bd_dom_sf"/>
</dbReference>
<dbReference type="PANTHER" id="PTHR48107">
    <property type="entry name" value="NADPH-DEPENDENT ALDEHYDE REDUCTASE-LIKE PROTEIN, CHLOROPLASTIC-RELATED"/>
    <property type="match status" value="1"/>
</dbReference>
<sequence length="285" mass="29840">MSNYPTPPFPEQQQNWPGSTKDMQPQPDHGETSYKGSGKLTGKAAIITGGDSGIGRAVAIAYAREGADVLISYLDEHEDAKETARLVEEAGRKAVLVSGDITELAQCQAVVDKAVEAFGKIDIVVNNAAFQQTRNSLDEISDDEFDRTIKTNLYGTFRICKAAVPHMPKGGSLIHTASVNADSPKPMLVAYSATKAAIVNLSGSLAALLAEKGIRSNAVAPGPIWTPLIPSTMPAEQVKSFGSQVPLARAGQPAELAAPYVMLASDEASYISGATIAVTGGTAVI</sequence>
<comment type="similarity">
    <text evidence="1">Belongs to the short-chain dehydrogenases/reductases (SDR) family.</text>
</comment>
<accession>A0A0J8VRE8</accession>
<dbReference type="GO" id="GO:0016614">
    <property type="term" value="F:oxidoreductase activity, acting on CH-OH group of donors"/>
    <property type="evidence" value="ECO:0007669"/>
    <property type="project" value="UniProtKB-ARBA"/>
</dbReference>
<feature type="region of interest" description="Disordered" evidence="3">
    <location>
        <begin position="1"/>
        <end position="38"/>
    </location>
</feature>
<dbReference type="InterPro" id="IPR002347">
    <property type="entry name" value="SDR_fam"/>
</dbReference>
<dbReference type="RefSeq" id="WP_024556795.1">
    <property type="nucleotide sequence ID" value="NZ_LFEJ01000010.1"/>
</dbReference>
<dbReference type="PANTHER" id="PTHR48107:SF16">
    <property type="entry name" value="NADPH-DEPENDENT ALDEHYDE REDUCTASE 1, CHLOROPLASTIC"/>
    <property type="match status" value="1"/>
</dbReference>
<dbReference type="FunFam" id="3.40.50.720:FF:000084">
    <property type="entry name" value="Short-chain dehydrogenase reductase"/>
    <property type="match status" value="1"/>
</dbReference>
<dbReference type="EMBL" id="LFEJ01000010">
    <property type="protein sequence ID" value="KMV35502.1"/>
    <property type="molecule type" value="Genomic_DNA"/>
</dbReference>
<proteinExistence type="inferred from homology"/>
<evidence type="ECO:0000313" key="4">
    <source>
        <dbReference type="EMBL" id="KMV35502.1"/>
    </source>
</evidence>
<evidence type="ECO:0000313" key="5">
    <source>
        <dbReference type="Proteomes" id="UP000037315"/>
    </source>
</evidence>
<dbReference type="Pfam" id="PF13561">
    <property type="entry name" value="adh_short_C2"/>
    <property type="match status" value="1"/>
</dbReference>
<dbReference type="Gene3D" id="3.40.50.720">
    <property type="entry name" value="NAD(P)-binding Rossmann-like Domain"/>
    <property type="match status" value="1"/>
</dbReference>
<feature type="compositionally biased region" description="Polar residues" evidence="3">
    <location>
        <begin position="11"/>
        <end position="23"/>
    </location>
</feature>
<dbReference type="OrthoDB" id="9809287at2"/>